<name>A0A813JV46_POLGL</name>
<protein>
    <submittedName>
        <fullName evidence="2">Uncharacterized protein</fullName>
    </submittedName>
</protein>
<dbReference type="Proteomes" id="UP000626109">
    <property type="component" value="Unassembled WGS sequence"/>
</dbReference>
<dbReference type="InterPro" id="IPR003226">
    <property type="entry name" value="MYG1_exonuclease"/>
</dbReference>
<dbReference type="AlphaFoldDB" id="A0A813JV46"/>
<evidence type="ECO:0000256" key="1">
    <source>
        <dbReference type="ARBA" id="ARBA00010105"/>
    </source>
</evidence>
<sequence>ASQVASVSAAAAFAARAAERTRSLPKSGGRVGTHSGTFQADEALACWLLRQLPDYAQAEVIRSRDLQVLEPLDIVVDVGASYDPSRLRFDHHQRGFFETVDGEMGKAACPEQATGRWKTKLSSAGLVYKHFGREIIARLAGTDAASTELVFAEVYDRLVEAVDCIDNGVEMCEGALRFKDLSGIASRVARLNPRWNEASDEADQYRRFEQASALCGAEFLDILGDVVEGWLPARGVVEAALQKRLQVHPSGQVLRLDAGSLPWRGHLYELERAESIVGQVKFVLYADQVPVEGRPFTNRLSLPESWCGLRAILSCNKRDCCFAHANGFIAGNSSAEGALALSITSYD</sequence>
<evidence type="ECO:0000313" key="2">
    <source>
        <dbReference type="EMBL" id="CAE8685011.1"/>
    </source>
</evidence>
<comment type="caution">
    <text evidence="2">The sequence shown here is derived from an EMBL/GenBank/DDBJ whole genome shotgun (WGS) entry which is preliminary data.</text>
</comment>
<dbReference type="PANTHER" id="PTHR11215:SF1">
    <property type="entry name" value="MYG1 EXONUCLEASE"/>
    <property type="match status" value="1"/>
</dbReference>
<feature type="non-terminal residue" evidence="2">
    <location>
        <position position="1"/>
    </location>
</feature>
<evidence type="ECO:0000313" key="3">
    <source>
        <dbReference type="Proteomes" id="UP000626109"/>
    </source>
</evidence>
<gene>
    <name evidence="2" type="ORF">PGLA2088_LOCUS24248</name>
</gene>
<dbReference type="EMBL" id="CAJNNW010026401">
    <property type="protein sequence ID" value="CAE8685011.1"/>
    <property type="molecule type" value="Genomic_DNA"/>
</dbReference>
<dbReference type="PANTHER" id="PTHR11215">
    <property type="entry name" value="METAL DEPENDENT HYDROLASE - RELATED"/>
    <property type="match status" value="1"/>
</dbReference>
<dbReference type="GO" id="GO:0005737">
    <property type="term" value="C:cytoplasm"/>
    <property type="evidence" value="ECO:0007669"/>
    <property type="project" value="TreeGrafter"/>
</dbReference>
<comment type="similarity">
    <text evidence="1">Belongs to the MYG1 family.</text>
</comment>
<dbReference type="GO" id="GO:0005634">
    <property type="term" value="C:nucleus"/>
    <property type="evidence" value="ECO:0007669"/>
    <property type="project" value="TreeGrafter"/>
</dbReference>
<proteinExistence type="inferred from homology"/>
<accession>A0A813JV46</accession>
<dbReference type="Pfam" id="PF03690">
    <property type="entry name" value="MYG1_exonuc"/>
    <property type="match status" value="1"/>
</dbReference>
<organism evidence="2 3">
    <name type="scientific">Polarella glacialis</name>
    <name type="common">Dinoflagellate</name>
    <dbReference type="NCBI Taxonomy" id="89957"/>
    <lineage>
        <taxon>Eukaryota</taxon>
        <taxon>Sar</taxon>
        <taxon>Alveolata</taxon>
        <taxon>Dinophyceae</taxon>
        <taxon>Suessiales</taxon>
        <taxon>Suessiaceae</taxon>
        <taxon>Polarella</taxon>
    </lineage>
</organism>
<reference evidence="2" key="1">
    <citation type="submission" date="2021-02" db="EMBL/GenBank/DDBJ databases">
        <authorList>
            <person name="Dougan E. K."/>
            <person name="Rhodes N."/>
            <person name="Thang M."/>
            <person name="Chan C."/>
        </authorList>
    </citation>
    <scope>NUCLEOTIDE SEQUENCE</scope>
</reference>